<feature type="signal peptide" evidence="1">
    <location>
        <begin position="1"/>
        <end position="18"/>
    </location>
</feature>
<organism evidence="2">
    <name type="scientific">Noccaea caerulescens</name>
    <name type="common">Alpine penny-cress</name>
    <name type="synonym">Thlaspi caerulescens</name>
    <dbReference type="NCBI Taxonomy" id="107243"/>
    <lineage>
        <taxon>Eukaryota</taxon>
        <taxon>Viridiplantae</taxon>
        <taxon>Streptophyta</taxon>
        <taxon>Embryophyta</taxon>
        <taxon>Tracheophyta</taxon>
        <taxon>Spermatophyta</taxon>
        <taxon>Magnoliopsida</taxon>
        <taxon>eudicotyledons</taxon>
        <taxon>Gunneridae</taxon>
        <taxon>Pentapetalae</taxon>
        <taxon>rosids</taxon>
        <taxon>malvids</taxon>
        <taxon>Brassicales</taxon>
        <taxon>Brassicaceae</taxon>
        <taxon>Coluteocarpeae</taxon>
        <taxon>Noccaea</taxon>
    </lineage>
</organism>
<accession>A0A1J3K676</accession>
<protein>
    <submittedName>
        <fullName evidence="2">Uncharacterized protein</fullName>
    </submittedName>
</protein>
<keyword evidence="1" id="KW-0732">Signal</keyword>
<sequence length="80" mass="9067">MATSSYFLLLFLIATVSSLASDASPLSMTPQDHQHAYRIIKAMIGAGDFRDWATDFLSAVDDQFRITQRNCESEIEFHCY</sequence>
<dbReference type="AlphaFoldDB" id="A0A1J3K676"/>
<proteinExistence type="predicted"/>
<reference evidence="2" key="1">
    <citation type="submission" date="2016-07" db="EMBL/GenBank/DDBJ databases">
        <title>De novo transcriptome assembly of four accessions of the metal hyperaccumulator plant Noccaea caerulescens.</title>
        <authorList>
            <person name="Blande D."/>
            <person name="Halimaa P."/>
            <person name="Tervahauta A.I."/>
            <person name="Aarts M.G."/>
            <person name="Karenlampi S.O."/>
        </authorList>
    </citation>
    <scope>NUCLEOTIDE SEQUENCE</scope>
</reference>
<evidence type="ECO:0000313" key="2">
    <source>
        <dbReference type="EMBL" id="JAV00220.1"/>
    </source>
</evidence>
<dbReference type="EMBL" id="GEVM01005719">
    <property type="protein sequence ID" value="JAV00220.1"/>
    <property type="molecule type" value="Transcribed_RNA"/>
</dbReference>
<name>A0A1J3K676_NOCCA</name>
<gene>
    <name evidence="2" type="ORF">MP_TR22260_c8_g1_i1_g.63388</name>
</gene>
<evidence type="ECO:0000256" key="1">
    <source>
        <dbReference type="SAM" id="SignalP"/>
    </source>
</evidence>
<feature type="chain" id="PRO_5009624480" evidence="1">
    <location>
        <begin position="19"/>
        <end position="80"/>
    </location>
</feature>